<dbReference type="AlphaFoldDB" id="A0A0G1M640"/>
<evidence type="ECO:0000313" key="2">
    <source>
        <dbReference type="Proteomes" id="UP000034696"/>
    </source>
</evidence>
<accession>A0A0G1M640</accession>
<dbReference type="Proteomes" id="UP000034696">
    <property type="component" value="Unassembled WGS sequence"/>
</dbReference>
<reference evidence="1 2" key="1">
    <citation type="journal article" date="2015" name="Nature">
        <title>rRNA introns, odd ribosomes, and small enigmatic genomes across a large radiation of phyla.</title>
        <authorList>
            <person name="Brown C.T."/>
            <person name="Hug L.A."/>
            <person name="Thomas B.C."/>
            <person name="Sharon I."/>
            <person name="Castelle C.J."/>
            <person name="Singh A."/>
            <person name="Wilkins M.J."/>
            <person name="Williams K.H."/>
            <person name="Banfield J.F."/>
        </authorList>
    </citation>
    <scope>NUCLEOTIDE SEQUENCE [LARGE SCALE GENOMIC DNA]</scope>
</reference>
<name>A0A0G1M640_9BACT</name>
<proteinExistence type="predicted"/>
<gene>
    <name evidence="1" type="ORF">UX06_C0035G0010</name>
</gene>
<dbReference type="EMBL" id="LCKT01000035">
    <property type="protein sequence ID" value="KKU03744.1"/>
    <property type="molecule type" value="Genomic_DNA"/>
</dbReference>
<evidence type="ECO:0000313" key="1">
    <source>
        <dbReference type="EMBL" id="KKU03744.1"/>
    </source>
</evidence>
<sequence length="328" mass="38432">MYITKREELFTLVEERKNNQEEIKERLNSWVDRVYGIHAFSDIVHRHFVSERQMVAGVLARQVPSIMVEDISCFSFCKLLGVQPVALSLLRDSFTDKNPDKVRRINISWITWSKSNHLIRQYERVVPLSNKELEGMVIQNIQTKFGTKLMDYHMSLRGKVFGGDYLLQDASAFHSECLSRARSLPEYAWRETGKGNEERVYRNDIRAEDFSLLRSPAKWYYPLYLSLFLDGRMILLETYENPKASVPYARLLFERTMEQLKEGVGLLPLVVEISPLTKDLMDYNRHLLEQSFSWEKVLQSIEGEENLLSMYEKITREIIAFGRKREGG</sequence>
<organism evidence="1 2">
    <name type="scientific">Candidatus Giovannonibacteria bacterium GW2011_GWA2_45_21</name>
    <dbReference type="NCBI Taxonomy" id="1618649"/>
    <lineage>
        <taxon>Bacteria</taxon>
        <taxon>Candidatus Giovannoniibacteriota</taxon>
    </lineage>
</organism>
<comment type="caution">
    <text evidence="1">The sequence shown here is derived from an EMBL/GenBank/DDBJ whole genome shotgun (WGS) entry which is preliminary data.</text>
</comment>
<protein>
    <submittedName>
        <fullName evidence="1">Uncharacterized protein</fullName>
    </submittedName>
</protein>